<evidence type="ECO:0000256" key="3">
    <source>
        <dbReference type="ARBA" id="ARBA00022630"/>
    </source>
</evidence>
<keyword evidence="4" id="KW-0274">FAD</keyword>
<evidence type="ECO:0000259" key="7">
    <source>
        <dbReference type="Pfam" id="PF01266"/>
    </source>
</evidence>
<dbReference type="PRINTS" id="PR01001">
    <property type="entry name" value="FADG3PDH"/>
</dbReference>
<protein>
    <recommendedName>
        <fullName evidence="6">Glycerol-3-phosphate dehydrogenase</fullName>
        <ecNumber evidence="6">1.1.5.3</ecNumber>
    </recommendedName>
</protein>
<evidence type="ECO:0000259" key="8">
    <source>
        <dbReference type="Pfam" id="PF16901"/>
    </source>
</evidence>
<feature type="domain" description="FAD dependent oxidoreductase" evidence="7">
    <location>
        <begin position="17"/>
        <end position="378"/>
    </location>
</feature>
<dbReference type="InterPro" id="IPR006076">
    <property type="entry name" value="FAD-dep_OxRdtase"/>
</dbReference>
<dbReference type="Gene3D" id="1.10.8.870">
    <property type="entry name" value="Alpha-glycerophosphate oxidase, cap domain"/>
    <property type="match status" value="1"/>
</dbReference>
<keyword evidence="3 6" id="KW-0285">Flavoprotein</keyword>
<reference evidence="9 10" key="1">
    <citation type="submission" date="2019-08" db="EMBL/GenBank/DDBJ databases">
        <authorList>
            <person name="Luo N."/>
        </authorList>
    </citation>
    <scope>NUCLEOTIDE SEQUENCE [LARGE SCALE GENOMIC DNA]</scope>
    <source>
        <strain evidence="9 10">NCIMB 9442</strain>
    </source>
</reference>
<comment type="cofactor">
    <cofactor evidence="1 6">
        <name>FAD</name>
        <dbReference type="ChEBI" id="CHEBI:57692"/>
    </cofactor>
</comment>
<evidence type="ECO:0000256" key="6">
    <source>
        <dbReference type="RuleBase" id="RU361217"/>
    </source>
</evidence>
<dbReference type="EMBL" id="VRYY01000133">
    <property type="protein sequence ID" value="MBG3876589.1"/>
    <property type="molecule type" value="Genomic_DNA"/>
</dbReference>
<organism evidence="9 10">
    <name type="scientific">Nitratidesulfovibrio oxamicus</name>
    <dbReference type="NCBI Taxonomy" id="32016"/>
    <lineage>
        <taxon>Bacteria</taxon>
        <taxon>Pseudomonadati</taxon>
        <taxon>Thermodesulfobacteriota</taxon>
        <taxon>Desulfovibrionia</taxon>
        <taxon>Desulfovibrionales</taxon>
        <taxon>Desulfovibrionaceae</taxon>
        <taxon>Nitratidesulfovibrio</taxon>
    </lineage>
</organism>
<dbReference type="PROSITE" id="PS00978">
    <property type="entry name" value="FAD_G3PDH_2"/>
    <property type="match status" value="1"/>
</dbReference>
<accession>A0ABS0J2E0</accession>
<evidence type="ECO:0000256" key="1">
    <source>
        <dbReference type="ARBA" id="ARBA00001974"/>
    </source>
</evidence>
<dbReference type="Pfam" id="PF01266">
    <property type="entry name" value="DAO"/>
    <property type="match status" value="1"/>
</dbReference>
<keyword evidence="10" id="KW-1185">Reference proteome</keyword>
<gene>
    <name evidence="9" type="ORF">FVW20_06010</name>
</gene>
<comment type="caution">
    <text evidence="9">The sequence shown here is derived from an EMBL/GenBank/DDBJ whole genome shotgun (WGS) entry which is preliminary data.</text>
</comment>
<dbReference type="PANTHER" id="PTHR11985">
    <property type="entry name" value="GLYCEROL-3-PHOSPHATE DEHYDROGENASE"/>
    <property type="match status" value="1"/>
</dbReference>
<evidence type="ECO:0000256" key="2">
    <source>
        <dbReference type="ARBA" id="ARBA00007330"/>
    </source>
</evidence>
<dbReference type="Gene3D" id="3.50.50.60">
    <property type="entry name" value="FAD/NAD(P)-binding domain"/>
    <property type="match status" value="1"/>
</dbReference>
<dbReference type="InterPro" id="IPR000447">
    <property type="entry name" value="G3P_DH_FAD-dep"/>
</dbReference>
<feature type="domain" description="Alpha-glycerophosphate oxidase C-terminal" evidence="8">
    <location>
        <begin position="401"/>
        <end position="522"/>
    </location>
</feature>
<dbReference type="Pfam" id="PF16901">
    <property type="entry name" value="DAO_C"/>
    <property type="match status" value="1"/>
</dbReference>
<comment type="catalytic activity">
    <reaction evidence="6">
        <text>a quinone + sn-glycerol 3-phosphate = dihydroxyacetone phosphate + a quinol</text>
        <dbReference type="Rhea" id="RHEA:18977"/>
        <dbReference type="ChEBI" id="CHEBI:24646"/>
        <dbReference type="ChEBI" id="CHEBI:57597"/>
        <dbReference type="ChEBI" id="CHEBI:57642"/>
        <dbReference type="ChEBI" id="CHEBI:132124"/>
        <dbReference type="EC" id="1.1.5.3"/>
    </reaction>
</comment>
<name>A0ABS0J2E0_9BACT</name>
<evidence type="ECO:0000313" key="9">
    <source>
        <dbReference type="EMBL" id="MBG3876589.1"/>
    </source>
</evidence>
<sequence length="542" mass="59197">MNRSGLLERLKSGREFDLLVIGGGATGCGVAVDAATRGLDVALVDRADFAQGTSSRSTKLVHGGVRYLEKAVLQCDREQFGLVREGLRERGFLLANAPHLAHAVRLLTPVPTWKDAGYMFAGLTLYDLLAGRLGLGHSKFVGKRAAERMFPTLRMGDYKAAVTYWDGQFNDARMAVALARTANAHGATCCNHVEVTRLIKEGGRLRGAELRDMLTGETWTLRARGIINATGPMADTVRRMDDPGADEILKVSSGIHIVLEAGFTPPDLSLMIPKTEDGRVLFMIPWQNHVVFGTTDEHANPEHDPVPDVADIDYLLRYASKYLSRPVTRGDVRAVWSGLRPLVFAPGKGSTQELARTHVIDVSPAGLLTIAGGKWTSYRMMAQDTVDRADVAFGLNLTRPCVTRHLKVVGARGFIPGGHTEIAREYGVPVELAKALHGTYGDETGQVLAIARDENLGDRVHPDHPHIMAEVAFIVRNELAMKLVDVLVRRLPMGLLDVEHTLQAAPGVARVMAAELGWDAARTDAELQYLETYLSGWRAPRD</sequence>
<dbReference type="RefSeq" id="WP_196608720.1">
    <property type="nucleotide sequence ID" value="NZ_VRYY01000133.1"/>
</dbReference>
<keyword evidence="5 6" id="KW-0560">Oxidoreductase</keyword>
<dbReference type="PANTHER" id="PTHR11985:SF15">
    <property type="entry name" value="GLYCEROL-3-PHOSPHATE DEHYDROGENASE, MITOCHONDRIAL"/>
    <property type="match status" value="1"/>
</dbReference>
<dbReference type="Proteomes" id="UP001194469">
    <property type="component" value="Unassembled WGS sequence"/>
</dbReference>
<dbReference type="Gene3D" id="3.30.9.10">
    <property type="entry name" value="D-Amino Acid Oxidase, subunit A, domain 2"/>
    <property type="match status" value="1"/>
</dbReference>
<dbReference type="SUPFAM" id="SSF51905">
    <property type="entry name" value="FAD/NAD(P)-binding domain"/>
    <property type="match status" value="1"/>
</dbReference>
<dbReference type="InterPro" id="IPR031656">
    <property type="entry name" value="DAO_C"/>
</dbReference>
<evidence type="ECO:0000256" key="4">
    <source>
        <dbReference type="ARBA" id="ARBA00022827"/>
    </source>
</evidence>
<dbReference type="PROSITE" id="PS00977">
    <property type="entry name" value="FAD_G3PDH_1"/>
    <property type="match status" value="1"/>
</dbReference>
<comment type="similarity">
    <text evidence="2 6">Belongs to the FAD-dependent glycerol-3-phosphate dehydrogenase family.</text>
</comment>
<evidence type="ECO:0000256" key="5">
    <source>
        <dbReference type="ARBA" id="ARBA00023002"/>
    </source>
</evidence>
<dbReference type="InterPro" id="IPR038299">
    <property type="entry name" value="DAO_C_sf"/>
</dbReference>
<dbReference type="PROSITE" id="PS51257">
    <property type="entry name" value="PROKAR_LIPOPROTEIN"/>
    <property type="match status" value="1"/>
</dbReference>
<proteinExistence type="inferred from homology"/>
<dbReference type="InterPro" id="IPR036188">
    <property type="entry name" value="FAD/NAD-bd_sf"/>
</dbReference>
<evidence type="ECO:0000313" key="10">
    <source>
        <dbReference type="Proteomes" id="UP001194469"/>
    </source>
</evidence>
<dbReference type="EC" id="1.1.5.3" evidence="6"/>